<evidence type="ECO:0000256" key="9">
    <source>
        <dbReference type="SAM" id="MobiDB-lite"/>
    </source>
</evidence>
<dbReference type="GO" id="GO:0005975">
    <property type="term" value="P:carbohydrate metabolic process"/>
    <property type="evidence" value="ECO:0007669"/>
    <property type="project" value="InterPro"/>
</dbReference>
<feature type="compositionally biased region" description="Low complexity" evidence="9">
    <location>
        <begin position="383"/>
        <end position="400"/>
    </location>
</feature>
<dbReference type="Pfam" id="PF00187">
    <property type="entry name" value="Chitin_bind_1"/>
    <property type="match status" value="1"/>
</dbReference>
<dbReference type="PROSITE" id="PS00026">
    <property type="entry name" value="CHIT_BIND_I_1"/>
    <property type="match status" value="1"/>
</dbReference>
<dbReference type="InterPro" id="IPR036861">
    <property type="entry name" value="Endochitinase-like_sf"/>
</dbReference>
<evidence type="ECO:0000256" key="6">
    <source>
        <dbReference type="ARBA" id="ARBA00023277"/>
    </source>
</evidence>
<feature type="disulfide bond" evidence="8">
    <location>
        <begin position="73"/>
        <end position="87"/>
    </location>
</feature>
<protein>
    <submittedName>
        <fullName evidence="13">Glycoside hydrolase/deacetylase</fullName>
    </submittedName>
</protein>
<dbReference type="PROSITE" id="PS50941">
    <property type="entry name" value="CHIT_BIND_I_2"/>
    <property type="match status" value="1"/>
</dbReference>
<dbReference type="CDD" id="cd00035">
    <property type="entry name" value="ChtBD1"/>
    <property type="match status" value="1"/>
</dbReference>
<proteinExistence type="predicted"/>
<keyword evidence="14" id="KW-1185">Reference proteome</keyword>
<feature type="chain" id="PRO_5025364679" evidence="10">
    <location>
        <begin position="21"/>
        <end position="424"/>
    </location>
</feature>
<keyword evidence="3" id="KW-0479">Metal-binding</keyword>
<dbReference type="EMBL" id="MU004234">
    <property type="protein sequence ID" value="KAF2670004.1"/>
    <property type="molecule type" value="Genomic_DNA"/>
</dbReference>
<reference evidence="13" key="1">
    <citation type="journal article" date="2020" name="Stud. Mycol.">
        <title>101 Dothideomycetes genomes: a test case for predicting lifestyles and emergence of pathogens.</title>
        <authorList>
            <person name="Haridas S."/>
            <person name="Albert R."/>
            <person name="Binder M."/>
            <person name="Bloem J."/>
            <person name="Labutti K."/>
            <person name="Salamov A."/>
            <person name="Andreopoulos B."/>
            <person name="Baker S."/>
            <person name="Barry K."/>
            <person name="Bills G."/>
            <person name="Bluhm B."/>
            <person name="Cannon C."/>
            <person name="Castanera R."/>
            <person name="Culley D."/>
            <person name="Daum C."/>
            <person name="Ezra D."/>
            <person name="Gonzalez J."/>
            <person name="Henrissat B."/>
            <person name="Kuo A."/>
            <person name="Liang C."/>
            <person name="Lipzen A."/>
            <person name="Lutzoni F."/>
            <person name="Magnuson J."/>
            <person name="Mondo S."/>
            <person name="Nolan M."/>
            <person name="Ohm R."/>
            <person name="Pangilinan J."/>
            <person name="Park H.-J."/>
            <person name="Ramirez L."/>
            <person name="Alfaro M."/>
            <person name="Sun H."/>
            <person name="Tritt A."/>
            <person name="Yoshinaga Y."/>
            <person name="Zwiers L.-H."/>
            <person name="Turgeon B."/>
            <person name="Goodwin S."/>
            <person name="Spatafora J."/>
            <person name="Crous P."/>
            <person name="Grigoriev I."/>
        </authorList>
    </citation>
    <scope>NUCLEOTIDE SEQUENCE</scope>
    <source>
        <strain evidence="13">CBS 115976</strain>
    </source>
</reference>
<dbReference type="PANTHER" id="PTHR46471">
    <property type="entry name" value="CHITIN DEACETYLASE"/>
    <property type="match status" value="1"/>
</dbReference>
<evidence type="ECO:0000256" key="7">
    <source>
        <dbReference type="ARBA" id="ARBA00023285"/>
    </source>
</evidence>
<evidence type="ECO:0000256" key="3">
    <source>
        <dbReference type="ARBA" id="ARBA00022723"/>
    </source>
</evidence>
<keyword evidence="7" id="KW-0170">Cobalt</keyword>
<dbReference type="Pfam" id="PF01522">
    <property type="entry name" value="Polysacc_deac_1"/>
    <property type="match status" value="1"/>
</dbReference>
<evidence type="ECO:0000256" key="4">
    <source>
        <dbReference type="ARBA" id="ARBA00022729"/>
    </source>
</evidence>
<dbReference type="CDD" id="cd10951">
    <property type="entry name" value="CE4_ClCDA_like"/>
    <property type="match status" value="1"/>
</dbReference>
<keyword evidence="6" id="KW-0119">Carbohydrate metabolism</keyword>
<dbReference type="PROSITE" id="PS51677">
    <property type="entry name" value="NODB"/>
    <property type="match status" value="1"/>
</dbReference>
<evidence type="ECO:0000313" key="14">
    <source>
        <dbReference type="Proteomes" id="UP000799302"/>
    </source>
</evidence>
<dbReference type="AlphaFoldDB" id="A0A6A6UGJ5"/>
<keyword evidence="2 8" id="KW-0147">Chitin-binding</keyword>
<gene>
    <name evidence="13" type="ORF">BT63DRAFT_227621</name>
</gene>
<evidence type="ECO:0000259" key="11">
    <source>
        <dbReference type="PROSITE" id="PS50941"/>
    </source>
</evidence>
<keyword evidence="8" id="KW-1015">Disulfide bond</keyword>
<dbReference type="InterPro" id="IPR011330">
    <property type="entry name" value="Glyco_hydro/deAcase_b/a-brl"/>
</dbReference>
<organism evidence="13 14">
    <name type="scientific">Microthyrium microscopicum</name>
    <dbReference type="NCBI Taxonomy" id="703497"/>
    <lineage>
        <taxon>Eukaryota</taxon>
        <taxon>Fungi</taxon>
        <taxon>Dikarya</taxon>
        <taxon>Ascomycota</taxon>
        <taxon>Pezizomycotina</taxon>
        <taxon>Dothideomycetes</taxon>
        <taxon>Dothideomycetes incertae sedis</taxon>
        <taxon>Microthyriales</taxon>
        <taxon>Microthyriaceae</taxon>
        <taxon>Microthyrium</taxon>
    </lineage>
</organism>
<dbReference type="SUPFAM" id="SSF88713">
    <property type="entry name" value="Glycoside hydrolase/deacetylase"/>
    <property type="match status" value="1"/>
</dbReference>
<dbReference type="SUPFAM" id="SSF57016">
    <property type="entry name" value="Plant lectins/antimicrobial peptides"/>
    <property type="match status" value="1"/>
</dbReference>
<evidence type="ECO:0000259" key="12">
    <source>
        <dbReference type="PROSITE" id="PS51677"/>
    </source>
</evidence>
<evidence type="ECO:0000256" key="2">
    <source>
        <dbReference type="ARBA" id="ARBA00022669"/>
    </source>
</evidence>
<dbReference type="Gene3D" id="3.20.20.370">
    <property type="entry name" value="Glycoside hydrolase/deacetylase"/>
    <property type="match status" value="1"/>
</dbReference>
<feature type="region of interest" description="Disordered" evidence="9">
    <location>
        <begin position="364"/>
        <end position="400"/>
    </location>
</feature>
<dbReference type="PANTHER" id="PTHR46471:SF2">
    <property type="entry name" value="CHITIN DEACETYLASE-RELATED"/>
    <property type="match status" value="1"/>
</dbReference>
<feature type="disulfide bond" evidence="8">
    <location>
        <begin position="68"/>
        <end position="80"/>
    </location>
</feature>
<evidence type="ECO:0000256" key="10">
    <source>
        <dbReference type="SAM" id="SignalP"/>
    </source>
</evidence>
<evidence type="ECO:0000256" key="5">
    <source>
        <dbReference type="ARBA" id="ARBA00022801"/>
    </source>
</evidence>
<dbReference type="InterPro" id="IPR018371">
    <property type="entry name" value="Chitin-binding_1_CS"/>
</dbReference>
<feature type="signal peptide" evidence="10">
    <location>
        <begin position="1"/>
        <end position="20"/>
    </location>
</feature>
<feature type="disulfide bond" evidence="8">
    <location>
        <begin position="59"/>
        <end position="74"/>
    </location>
</feature>
<feature type="compositionally biased region" description="Polar residues" evidence="9">
    <location>
        <begin position="364"/>
        <end position="373"/>
    </location>
</feature>
<dbReference type="GO" id="GO:0016810">
    <property type="term" value="F:hydrolase activity, acting on carbon-nitrogen (but not peptide) bonds"/>
    <property type="evidence" value="ECO:0007669"/>
    <property type="project" value="InterPro"/>
</dbReference>
<dbReference type="GO" id="GO:0046872">
    <property type="term" value="F:metal ion binding"/>
    <property type="evidence" value="ECO:0007669"/>
    <property type="project" value="UniProtKB-KW"/>
</dbReference>
<feature type="domain" description="Chitin-binding type-1" evidence="11">
    <location>
        <begin position="56"/>
        <end position="102"/>
    </location>
</feature>
<dbReference type="SMART" id="SM00270">
    <property type="entry name" value="ChtBD1"/>
    <property type="match status" value="1"/>
</dbReference>
<dbReference type="InterPro" id="IPR001002">
    <property type="entry name" value="Chitin-bd_1"/>
</dbReference>
<comment type="cofactor">
    <cofactor evidence="1">
        <name>Co(2+)</name>
        <dbReference type="ChEBI" id="CHEBI:48828"/>
    </cofactor>
</comment>
<evidence type="ECO:0000256" key="1">
    <source>
        <dbReference type="ARBA" id="ARBA00001941"/>
    </source>
</evidence>
<dbReference type="Proteomes" id="UP000799302">
    <property type="component" value="Unassembled WGS sequence"/>
</dbReference>
<dbReference type="Gene3D" id="3.30.60.10">
    <property type="entry name" value="Endochitinase-like"/>
    <property type="match status" value="1"/>
</dbReference>
<dbReference type="GO" id="GO:0008061">
    <property type="term" value="F:chitin binding"/>
    <property type="evidence" value="ECO:0007669"/>
    <property type="project" value="UniProtKB-UniRule"/>
</dbReference>
<comment type="caution">
    <text evidence="8">Lacks conserved residue(s) required for the propagation of feature annotation.</text>
</comment>
<name>A0A6A6UGJ5_9PEZI</name>
<dbReference type="InterPro" id="IPR002509">
    <property type="entry name" value="NODB_dom"/>
</dbReference>
<keyword evidence="5 13" id="KW-0378">Hydrolase</keyword>
<keyword evidence="4 10" id="KW-0732">Signal</keyword>
<evidence type="ECO:0000256" key="8">
    <source>
        <dbReference type="PROSITE-ProRule" id="PRU00261"/>
    </source>
</evidence>
<accession>A0A6A6UGJ5</accession>
<sequence>MPSATSILAFGLTLLSQVRGFELEFTGARFPGDADSSSPFARWRTPGQGELVKRQGQKCGPSGGGAVCPASQCCSQDGLCGTGGYYCDAPACLWQWGPACDANVVPPGKSTKADPRPLFGNVPYGVVITHCTTPGKVALTFDDGPYLYTTQILDTLKAAGVKATFFVVAINGGKGEIDLSSSGYSPILQRMIADGHQIGSHTWAHQDLTQMTSAQRIDQITKNEVALTNILGFFPTYLRPPYTYTNPDVLSDLKTLGYHVVNQDLDTLDWQGDYNAAQNNFLGPISSNKPATSSYIVLSHDIHQQTVTQLVPFMITNLKKYGYTTATVGECLGDPPANWYRDPLSGSAVNASAVSAKQATNVTSAVPTPTAGNASDFHAGTGNSSSSSSNSPSTSSTKKSEVSSMVPSLSFVGLLSLLFAAFLG</sequence>
<feature type="domain" description="NodB homology" evidence="12">
    <location>
        <begin position="135"/>
        <end position="326"/>
    </location>
</feature>
<evidence type="ECO:0000313" key="13">
    <source>
        <dbReference type="EMBL" id="KAF2670004.1"/>
    </source>
</evidence>
<dbReference type="OrthoDB" id="407355at2759"/>